<proteinExistence type="predicted"/>
<reference evidence="1 2" key="1">
    <citation type="submission" date="2017-01" db="EMBL/GenBank/DDBJ databases">
        <title>Planococcus faecalis genome complete sequence.</title>
        <authorList>
            <person name="Lee P.C."/>
        </authorList>
    </citation>
    <scope>NUCLEOTIDE SEQUENCE [LARGE SCALE GENOMIC DNA]</scope>
    <source>
        <strain evidence="1 2">AJ003</strain>
    </source>
</reference>
<dbReference type="EMBL" id="CP019401">
    <property type="protein sequence ID" value="AQU79746.1"/>
    <property type="molecule type" value="Genomic_DNA"/>
</dbReference>
<keyword evidence="2" id="KW-1185">Reference proteome</keyword>
<protein>
    <submittedName>
        <fullName evidence="1">Uncharacterized protein</fullName>
    </submittedName>
</protein>
<accession>A0ABN4XLV8</accession>
<gene>
    <name evidence="1" type="ORF">AJGP001_10925</name>
</gene>
<sequence>MEYVIYQHQLKKSNKGQLPDVVTVYVSTTSDIGWHFDYTTDVMKSYRFEEFEYEDMKFYAQLLGMQHKPILLE</sequence>
<organism evidence="1 2">
    <name type="scientific">Planococcus faecalis</name>
    <dbReference type="NCBI Taxonomy" id="1598147"/>
    <lineage>
        <taxon>Bacteria</taxon>
        <taxon>Bacillati</taxon>
        <taxon>Bacillota</taxon>
        <taxon>Bacilli</taxon>
        <taxon>Bacillales</taxon>
        <taxon>Caryophanaceae</taxon>
        <taxon>Planococcus</taxon>
    </lineage>
</organism>
<name>A0ABN4XLV8_9BACL</name>
<evidence type="ECO:0000313" key="1">
    <source>
        <dbReference type="EMBL" id="AQU79746.1"/>
    </source>
</evidence>
<evidence type="ECO:0000313" key="2">
    <source>
        <dbReference type="Proteomes" id="UP000189661"/>
    </source>
</evidence>
<dbReference type="Proteomes" id="UP000189661">
    <property type="component" value="Chromosome"/>
</dbReference>
<dbReference type="RefSeq" id="WP_071154189.1">
    <property type="nucleotide sequence ID" value="NZ_CP019401.1"/>
</dbReference>